<evidence type="ECO:0000256" key="5">
    <source>
        <dbReference type="ARBA" id="ARBA00022960"/>
    </source>
</evidence>
<evidence type="ECO:0000256" key="2">
    <source>
        <dbReference type="ARBA" id="ARBA00022676"/>
    </source>
</evidence>
<evidence type="ECO:0000256" key="9">
    <source>
        <dbReference type="ARBA" id="ARBA00032370"/>
    </source>
</evidence>
<dbReference type="GO" id="GO:0015648">
    <property type="term" value="F:lipid-linked peptidoglycan transporter activity"/>
    <property type="evidence" value="ECO:0007669"/>
    <property type="project" value="TreeGrafter"/>
</dbReference>
<feature type="transmembrane region" description="Helical" evidence="17">
    <location>
        <begin position="229"/>
        <end position="248"/>
    </location>
</feature>
<dbReference type="GO" id="GO:0051301">
    <property type="term" value="P:cell division"/>
    <property type="evidence" value="ECO:0007669"/>
    <property type="project" value="UniProtKB-KW"/>
</dbReference>
<dbReference type="KEGG" id="lfc:LFE_1788"/>
<evidence type="ECO:0000256" key="8">
    <source>
        <dbReference type="ARBA" id="ARBA00023136"/>
    </source>
</evidence>
<keyword evidence="4 17" id="KW-0812">Transmembrane</keyword>
<dbReference type="HOGENOM" id="CLU_029243_0_1_0"/>
<feature type="transmembrane region" description="Helical" evidence="17">
    <location>
        <begin position="104"/>
        <end position="124"/>
    </location>
</feature>
<feature type="transmembrane region" description="Helical" evidence="17">
    <location>
        <begin position="268"/>
        <end position="290"/>
    </location>
</feature>
<gene>
    <name evidence="18" type="primary">ftsW</name>
    <name evidence="18" type="ordered locus">LFE_1788</name>
</gene>
<keyword evidence="19" id="KW-1185">Reference proteome</keyword>
<dbReference type="EMBL" id="AP012342">
    <property type="protein sequence ID" value="BAM07467.1"/>
    <property type="molecule type" value="Genomic_DNA"/>
</dbReference>
<evidence type="ECO:0000256" key="3">
    <source>
        <dbReference type="ARBA" id="ARBA00022679"/>
    </source>
</evidence>
<evidence type="ECO:0000256" key="17">
    <source>
        <dbReference type="SAM" id="Phobius"/>
    </source>
</evidence>
<keyword evidence="18" id="KW-0132">Cell division</keyword>
<evidence type="ECO:0000256" key="13">
    <source>
        <dbReference type="ARBA" id="ARBA00041418"/>
    </source>
</evidence>
<dbReference type="RefSeq" id="WP_014449951.1">
    <property type="nucleotide sequence ID" value="NC_017094.1"/>
</dbReference>
<evidence type="ECO:0000256" key="14">
    <source>
        <dbReference type="ARBA" id="ARBA00044770"/>
    </source>
</evidence>
<evidence type="ECO:0000256" key="15">
    <source>
        <dbReference type="ARBA" id="ARBA00049902"/>
    </source>
</evidence>
<feature type="transmembrane region" description="Helical" evidence="17">
    <location>
        <begin position="78"/>
        <end position="98"/>
    </location>
</feature>
<dbReference type="PANTHER" id="PTHR30474:SF2">
    <property type="entry name" value="PEPTIDOGLYCAN GLYCOSYLTRANSFERASE FTSW-RELATED"/>
    <property type="match status" value="1"/>
</dbReference>
<evidence type="ECO:0000256" key="1">
    <source>
        <dbReference type="ARBA" id="ARBA00004141"/>
    </source>
</evidence>
<keyword evidence="6" id="KW-0573">Peptidoglycan synthesis</keyword>
<comment type="catalytic activity">
    <reaction evidence="15">
        <text>[GlcNAc-(1-&gt;4)-Mur2Ac(oyl-L-Ala-gamma-D-Glu-L-Lys-D-Ala-D-Ala)](n)-di-trans,octa-cis-undecaprenyl diphosphate + beta-D-GlcNAc-(1-&gt;4)-Mur2Ac(oyl-L-Ala-gamma-D-Glu-L-Lys-D-Ala-D-Ala)-di-trans,octa-cis-undecaprenyl diphosphate = [GlcNAc-(1-&gt;4)-Mur2Ac(oyl-L-Ala-gamma-D-Glu-L-Lys-D-Ala-D-Ala)](n+1)-di-trans,octa-cis-undecaprenyl diphosphate + di-trans,octa-cis-undecaprenyl diphosphate + H(+)</text>
        <dbReference type="Rhea" id="RHEA:23708"/>
        <dbReference type="Rhea" id="RHEA-COMP:9602"/>
        <dbReference type="Rhea" id="RHEA-COMP:9603"/>
        <dbReference type="ChEBI" id="CHEBI:15378"/>
        <dbReference type="ChEBI" id="CHEBI:58405"/>
        <dbReference type="ChEBI" id="CHEBI:60033"/>
        <dbReference type="ChEBI" id="CHEBI:78435"/>
        <dbReference type="EC" id="2.4.99.28"/>
    </reaction>
</comment>
<evidence type="ECO:0000256" key="4">
    <source>
        <dbReference type="ARBA" id="ARBA00022692"/>
    </source>
</evidence>
<dbReference type="GO" id="GO:0008360">
    <property type="term" value="P:regulation of cell shape"/>
    <property type="evidence" value="ECO:0007669"/>
    <property type="project" value="UniProtKB-KW"/>
</dbReference>
<dbReference type="EC" id="2.4.99.28" evidence="14"/>
<feature type="transmembrane region" description="Helical" evidence="17">
    <location>
        <begin position="375"/>
        <end position="398"/>
    </location>
</feature>
<organism evidence="18 19">
    <name type="scientific">Leptospirillum ferrooxidans (strain C2-3)</name>
    <dbReference type="NCBI Taxonomy" id="1162668"/>
    <lineage>
        <taxon>Bacteria</taxon>
        <taxon>Pseudomonadati</taxon>
        <taxon>Nitrospirota</taxon>
        <taxon>Nitrospiria</taxon>
        <taxon>Nitrospirales</taxon>
        <taxon>Nitrospiraceae</taxon>
        <taxon>Leptospirillum</taxon>
    </lineage>
</organism>
<feature type="transmembrane region" description="Helical" evidence="17">
    <location>
        <begin position="43"/>
        <end position="66"/>
    </location>
</feature>
<dbReference type="GO" id="GO:0005886">
    <property type="term" value="C:plasma membrane"/>
    <property type="evidence" value="ECO:0007669"/>
    <property type="project" value="TreeGrafter"/>
</dbReference>
<dbReference type="GO" id="GO:0032153">
    <property type="term" value="C:cell division site"/>
    <property type="evidence" value="ECO:0007669"/>
    <property type="project" value="TreeGrafter"/>
</dbReference>
<evidence type="ECO:0000313" key="18">
    <source>
        <dbReference type="EMBL" id="BAM07467.1"/>
    </source>
</evidence>
<keyword evidence="8 17" id="KW-0472">Membrane</keyword>
<evidence type="ECO:0000256" key="12">
    <source>
        <dbReference type="ARBA" id="ARBA00041185"/>
    </source>
</evidence>
<keyword evidence="2" id="KW-0328">Glycosyltransferase</keyword>
<evidence type="ECO:0000256" key="11">
    <source>
        <dbReference type="ARBA" id="ARBA00038053"/>
    </source>
</evidence>
<keyword evidence="3" id="KW-0808">Transferase</keyword>
<evidence type="ECO:0000256" key="6">
    <source>
        <dbReference type="ARBA" id="ARBA00022984"/>
    </source>
</evidence>
<comment type="subcellular location">
    <subcellularLocation>
        <location evidence="1">Membrane</location>
        <topology evidence="1">Multi-pass membrane protein</topology>
    </subcellularLocation>
</comment>
<reference evidence="19" key="2">
    <citation type="submission" date="2012-03" db="EMBL/GenBank/DDBJ databases">
        <title>The complete genome sequence of the pioneer microbe on fresh volcanic deposit, Leptospirillum ferrooxidans strain C2-3.</title>
        <authorList>
            <person name="Fujimura R."/>
            <person name="Sato Y."/>
            <person name="Nishizawa T."/>
            <person name="Nanba K."/>
            <person name="Oshima K."/>
            <person name="Hattori M."/>
            <person name="Kamijo T."/>
            <person name="Ohta H."/>
        </authorList>
    </citation>
    <scope>NUCLEOTIDE SEQUENCE [LARGE SCALE GENOMIC DNA]</scope>
    <source>
        <strain evidence="19">C2-3</strain>
    </source>
</reference>
<evidence type="ECO:0000256" key="10">
    <source>
        <dbReference type="ARBA" id="ARBA00033270"/>
    </source>
</evidence>
<evidence type="ECO:0000313" key="19">
    <source>
        <dbReference type="Proteomes" id="UP000007382"/>
    </source>
</evidence>
<comment type="similarity">
    <text evidence="11">Belongs to the SEDS family. FtsW subfamily.</text>
</comment>
<sequence length="428" mass="46443">MVQDSTCHTGVPKKIEDPEKTETMDGQDGTGPFSVDRTQKMDIVLICSVILLIFVGVGMVMSAAIATNQPFRLFNRQMISALLAIAVMLVTSKIDYHFWSRHRFLVYMSGLGLLMLLYVPHVGMVMNGARRWIHLPGLTLQPSEIARDAMIFLAAVLLNKAYQKRKDSPDQSGPLEIPLKSLFIFSIPLSIYCALMLKEPDFGSTAFMVMILGTMFFLAGLSWKRLFQILGITVPAALLFVFFHRYALERFHNFTLAHHSASSATTQLGQSLVALGAGGLAGLGLGHDWVGGGILPEPGTDFIFALVGEEFGLIGTLMILFFFLLIFFRGMSIAGKAPDFLGRILAQGFTLSIGVEAIFNMGVVTGLFPTKGIPLPFLSFGGSSLLSNAIGVGIILSVSRFSGKDARELATAPVGEAITHPEVPVHGR</sequence>
<feature type="transmembrane region" description="Helical" evidence="17">
    <location>
        <begin position="177"/>
        <end position="195"/>
    </location>
</feature>
<name>I0IQB8_LEPFC</name>
<feature type="compositionally biased region" description="Basic and acidic residues" evidence="16">
    <location>
        <begin position="13"/>
        <end position="23"/>
    </location>
</feature>
<reference evidence="18 19" key="1">
    <citation type="journal article" date="2012" name="J. Bacteriol.">
        <title>Complete Genome Sequence of Leptospirillum ferrooxidans Strain C2-3, Isolated from a Fresh Volcanic Ash Deposit on the Island of Miyake, Japan.</title>
        <authorList>
            <person name="Fujimura R."/>
            <person name="Sato Y."/>
            <person name="Nishizawa T."/>
            <person name="Oshima K."/>
            <person name="Kim S.-W."/>
            <person name="Hattori M."/>
            <person name="Kamijo T."/>
            <person name="Ohta H."/>
        </authorList>
    </citation>
    <scope>NUCLEOTIDE SEQUENCE [LARGE SCALE GENOMIC DNA]</scope>
    <source>
        <strain evidence="18 19">C2-3</strain>
    </source>
</reference>
<evidence type="ECO:0000256" key="7">
    <source>
        <dbReference type="ARBA" id="ARBA00022989"/>
    </source>
</evidence>
<proteinExistence type="inferred from homology"/>
<dbReference type="PANTHER" id="PTHR30474">
    <property type="entry name" value="CELL CYCLE PROTEIN"/>
    <property type="match status" value="1"/>
</dbReference>
<keyword evidence="7 17" id="KW-1133">Transmembrane helix</keyword>
<feature type="transmembrane region" description="Helical" evidence="17">
    <location>
        <begin position="202"/>
        <end position="223"/>
    </location>
</feature>
<keyword evidence="18" id="KW-0131">Cell cycle</keyword>
<protein>
    <recommendedName>
        <fullName evidence="12">Probable peptidoglycan glycosyltransferase FtsW</fullName>
        <ecNumber evidence="14">2.4.99.28</ecNumber>
    </recommendedName>
    <alternativeName>
        <fullName evidence="13">Cell division protein FtsW</fullName>
    </alternativeName>
    <alternativeName>
        <fullName evidence="10">Cell wall polymerase</fullName>
    </alternativeName>
    <alternativeName>
        <fullName evidence="9">Peptidoglycan polymerase</fullName>
    </alternativeName>
</protein>
<dbReference type="InterPro" id="IPR001182">
    <property type="entry name" value="FtsW/RodA"/>
</dbReference>
<feature type="region of interest" description="Disordered" evidence="16">
    <location>
        <begin position="1"/>
        <end position="33"/>
    </location>
</feature>
<feature type="transmembrane region" description="Helical" evidence="17">
    <location>
        <begin position="340"/>
        <end position="363"/>
    </location>
</feature>
<feature type="transmembrane region" description="Helical" evidence="17">
    <location>
        <begin position="302"/>
        <end position="328"/>
    </location>
</feature>
<dbReference type="AlphaFoldDB" id="I0IQB8"/>
<dbReference type="Proteomes" id="UP000007382">
    <property type="component" value="Chromosome"/>
</dbReference>
<dbReference type="STRING" id="1162668.LFE_1788"/>
<dbReference type="eggNOG" id="COG0772">
    <property type="taxonomic scope" value="Bacteria"/>
</dbReference>
<dbReference type="Pfam" id="PF01098">
    <property type="entry name" value="FTSW_RODA_SPOVE"/>
    <property type="match status" value="1"/>
</dbReference>
<keyword evidence="5" id="KW-0133">Cell shape</keyword>
<dbReference type="PATRIC" id="fig|1162668.3.peg.2123"/>
<evidence type="ECO:0000256" key="16">
    <source>
        <dbReference type="SAM" id="MobiDB-lite"/>
    </source>
</evidence>
<dbReference type="GO" id="GO:0009252">
    <property type="term" value="P:peptidoglycan biosynthetic process"/>
    <property type="evidence" value="ECO:0007669"/>
    <property type="project" value="UniProtKB-KW"/>
</dbReference>
<dbReference type="GO" id="GO:0008955">
    <property type="term" value="F:peptidoglycan glycosyltransferase activity"/>
    <property type="evidence" value="ECO:0007669"/>
    <property type="project" value="UniProtKB-EC"/>
</dbReference>
<accession>I0IQB8</accession>